<organism evidence="2 3">
    <name type="scientific">Ficus carica</name>
    <name type="common">Common fig</name>
    <dbReference type="NCBI Taxonomy" id="3494"/>
    <lineage>
        <taxon>Eukaryota</taxon>
        <taxon>Viridiplantae</taxon>
        <taxon>Streptophyta</taxon>
        <taxon>Embryophyta</taxon>
        <taxon>Tracheophyta</taxon>
        <taxon>Spermatophyta</taxon>
        <taxon>Magnoliopsida</taxon>
        <taxon>eudicotyledons</taxon>
        <taxon>Gunneridae</taxon>
        <taxon>Pentapetalae</taxon>
        <taxon>rosids</taxon>
        <taxon>fabids</taxon>
        <taxon>Rosales</taxon>
        <taxon>Moraceae</taxon>
        <taxon>Ficeae</taxon>
        <taxon>Ficus</taxon>
    </lineage>
</organism>
<reference evidence="2" key="1">
    <citation type="submission" date="2023-07" db="EMBL/GenBank/DDBJ databases">
        <title>draft genome sequence of fig (Ficus carica).</title>
        <authorList>
            <person name="Takahashi T."/>
            <person name="Nishimura K."/>
        </authorList>
    </citation>
    <scope>NUCLEOTIDE SEQUENCE</scope>
</reference>
<dbReference type="EMBL" id="BTGU01000022">
    <property type="protein sequence ID" value="GMN46403.1"/>
    <property type="molecule type" value="Genomic_DNA"/>
</dbReference>
<name>A0AA88D593_FICCA</name>
<feature type="region of interest" description="Disordered" evidence="1">
    <location>
        <begin position="1"/>
        <end position="118"/>
    </location>
</feature>
<dbReference type="AlphaFoldDB" id="A0AA88D593"/>
<comment type="caution">
    <text evidence="2">The sequence shown here is derived from an EMBL/GenBank/DDBJ whole genome shotgun (WGS) entry which is preliminary data.</text>
</comment>
<dbReference type="Proteomes" id="UP001187192">
    <property type="component" value="Unassembled WGS sequence"/>
</dbReference>
<gene>
    <name evidence="2" type="ORF">TIFTF001_015574</name>
</gene>
<evidence type="ECO:0000313" key="3">
    <source>
        <dbReference type="Proteomes" id="UP001187192"/>
    </source>
</evidence>
<keyword evidence="3" id="KW-1185">Reference proteome</keyword>
<feature type="compositionally biased region" description="Basic and acidic residues" evidence="1">
    <location>
        <begin position="69"/>
        <end position="118"/>
    </location>
</feature>
<proteinExistence type="predicted"/>
<accession>A0AA88D593</accession>
<evidence type="ECO:0000256" key="1">
    <source>
        <dbReference type="SAM" id="MobiDB-lite"/>
    </source>
</evidence>
<feature type="compositionally biased region" description="Basic residues" evidence="1">
    <location>
        <begin position="38"/>
        <end position="57"/>
    </location>
</feature>
<protein>
    <submittedName>
        <fullName evidence="2">Uncharacterized protein</fullName>
    </submittedName>
</protein>
<evidence type="ECO:0000313" key="2">
    <source>
        <dbReference type="EMBL" id="GMN46403.1"/>
    </source>
</evidence>
<sequence length="128" mass="15137">MNWHLSRKPSSSPLRPPYTQSRFAILGDPNDRGEIGRHPWRSSRRRAWRERHRRARGRSVESSLVGAADGDRESESRSAGGREVRDKNGRRMRAREENSRGWRRTTGDSRRRRKEEIEVAEERETWIC</sequence>